<feature type="transmembrane region" description="Helical" evidence="1">
    <location>
        <begin position="25"/>
        <end position="58"/>
    </location>
</feature>
<keyword evidence="1" id="KW-1133">Transmembrane helix</keyword>
<evidence type="ECO:0000313" key="2">
    <source>
        <dbReference type="EMBL" id="NIJ67222.1"/>
    </source>
</evidence>
<feature type="transmembrane region" description="Helical" evidence="1">
    <location>
        <begin position="82"/>
        <end position="101"/>
    </location>
</feature>
<sequence length="119" mass="13285">MATIQAQAEPGTTAQRRKIDVRFLLYFYLHMAGFLASTLLMTWGLLVLFFLAIGGLSFDGMMHQLNNMASRYVAADAARVESFKHVLVVAHMLLATAIIVFRRNSILPSRDPKRSNVNG</sequence>
<proteinExistence type="predicted"/>
<protein>
    <submittedName>
        <fullName evidence="2">Putative membrane-anchored protein</fullName>
    </submittedName>
</protein>
<comment type="caution">
    <text evidence="2">The sequence shown here is derived from an EMBL/GenBank/DDBJ whole genome shotgun (WGS) entry which is preliminary data.</text>
</comment>
<dbReference type="EMBL" id="JAASQV010000006">
    <property type="protein sequence ID" value="NIJ67222.1"/>
    <property type="molecule type" value="Genomic_DNA"/>
</dbReference>
<accession>A0A7X5V3H6</accession>
<dbReference type="Proteomes" id="UP000564677">
    <property type="component" value="Unassembled WGS sequence"/>
</dbReference>
<organism evidence="2 3">
    <name type="scientific">Sphingomonas leidyi</name>
    <dbReference type="NCBI Taxonomy" id="68569"/>
    <lineage>
        <taxon>Bacteria</taxon>
        <taxon>Pseudomonadati</taxon>
        <taxon>Pseudomonadota</taxon>
        <taxon>Alphaproteobacteria</taxon>
        <taxon>Sphingomonadales</taxon>
        <taxon>Sphingomonadaceae</taxon>
        <taxon>Sphingomonas</taxon>
    </lineage>
</organism>
<keyword evidence="1" id="KW-0812">Transmembrane</keyword>
<keyword evidence="3" id="KW-1185">Reference proteome</keyword>
<gene>
    <name evidence="2" type="ORF">FHR20_004204</name>
</gene>
<dbReference type="RefSeq" id="WP_126001916.1">
    <property type="nucleotide sequence ID" value="NZ_JAASQV010000006.1"/>
</dbReference>
<name>A0A7X5V3H6_9SPHN</name>
<reference evidence="2 3" key="1">
    <citation type="submission" date="2020-03" db="EMBL/GenBank/DDBJ databases">
        <title>Genomic Encyclopedia of Type Strains, Phase IV (KMG-IV): sequencing the most valuable type-strain genomes for metagenomic binning, comparative biology and taxonomic classification.</title>
        <authorList>
            <person name="Goeker M."/>
        </authorList>
    </citation>
    <scope>NUCLEOTIDE SEQUENCE [LARGE SCALE GENOMIC DNA]</scope>
    <source>
        <strain evidence="2 3">DSM 4733</strain>
    </source>
</reference>
<evidence type="ECO:0000256" key="1">
    <source>
        <dbReference type="SAM" id="Phobius"/>
    </source>
</evidence>
<evidence type="ECO:0000313" key="3">
    <source>
        <dbReference type="Proteomes" id="UP000564677"/>
    </source>
</evidence>
<keyword evidence="1" id="KW-0472">Membrane</keyword>
<dbReference type="AlphaFoldDB" id="A0A7X5V3H6"/>